<dbReference type="Proteomes" id="UP000176244">
    <property type="component" value="Unassembled WGS sequence"/>
</dbReference>
<dbReference type="GO" id="GO:0005737">
    <property type="term" value="C:cytoplasm"/>
    <property type="evidence" value="ECO:0007669"/>
    <property type="project" value="TreeGrafter"/>
</dbReference>
<reference evidence="2 4" key="1">
    <citation type="submission" date="2015-09" db="EMBL/GenBank/DDBJ databases">
        <title>Genome sequence of Acetobacterium wieringae DSM 1911.</title>
        <authorList>
            <person name="Poehlein A."/>
            <person name="Bengelsdorf F.R."/>
            <person name="Schiel-Bengelsdorf B."/>
            <person name="Duerre P."/>
            <person name="Daniel R."/>
        </authorList>
    </citation>
    <scope>NUCLEOTIDE SEQUENCE [LARGE SCALE GENOMIC DNA]</scope>
    <source>
        <strain evidence="2 4">DSM 1911</strain>
    </source>
</reference>
<sequence>MNIIILGGFLGSGKTSVLLQLAGHLIGNQPSNTTRVVILENEIGEVSVDDSLLKKNGYQVTNLFSGCVCCTMSGELILNLHRIRTDFNPELIIMETTGVAFPDNIRQTINQSLPELTVQVTCITDAKRWLRLLQPMEMLLEGQLEAADVILINKIDLVDDQTLSEVETSIRSFNDHAKCFRISAAQPIDPVIWGTILNTEQEAPINE</sequence>
<gene>
    <name evidence="2" type="primary">yciC_1</name>
    <name evidence="2" type="ORF">ACWI_09300</name>
    <name evidence="3" type="ORF">FXB42_06190</name>
</gene>
<dbReference type="RefSeq" id="WP_070370271.1">
    <property type="nucleotide sequence ID" value="NZ_CP097897.1"/>
</dbReference>
<protein>
    <submittedName>
        <fullName evidence="3">Cobalamin biosynthesis protein P47K</fullName>
    </submittedName>
    <submittedName>
        <fullName evidence="2">Putative metal chaperone YciC</fullName>
    </submittedName>
</protein>
<dbReference type="OrthoDB" id="9808822at2"/>
<name>A0A1F2PKW7_9FIRM</name>
<dbReference type="AlphaFoldDB" id="A0A1F2PKW7"/>
<dbReference type="Gene3D" id="3.40.50.300">
    <property type="entry name" value="P-loop containing nucleotide triphosphate hydrolases"/>
    <property type="match status" value="1"/>
</dbReference>
<evidence type="ECO:0000313" key="5">
    <source>
        <dbReference type="Proteomes" id="UP000322619"/>
    </source>
</evidence>
<evidence type="ECO:0000259" key="1">
    <source>
        <dbReference type="Pfam" id="PF02492"/>
    </source>
</evidence>
<dbReference type="SUPFAM" id="SSF52540">
    <property type="entry name" value="P-loop containing nucleoside triphosphate hydrolases"/>
    <property type="match status" value="1"/>
</dbReference>
<dbReference type="STRING" id="52694.ACWI_09300"/>
<proteinExistence type="predicted"/>
<dbReference type="InterPro" id="IPR051316">
    <property type="entry name" value="Zinc-reg_GTPase_activator"/>
</dbReference>
<accession>A0A1F2PKW7</accession>
<dbReference type="Pfam" id="PF02492">
    <property type="entry name" value="cobW"/>
    <property type="match status" value="1"/>
</dbReference>
<dbReference type="EMBL" id="VSLA01000009">
    <property type="protein sequence ID" value="TYC86562.1"/>
    <property type="molecule type" value="Genomic_DNA"/>
</dbReference>
<dbReference type="Proteomes" id="UP000322619">
    <property type="component" value="Unassembled WGS sequence"/>
</dbReference>
<feature type="domain" description="CobW/HypB/UreG nucleotide-binding" evidence="1">
    <location>
        <begin position="3"/>
        <end position="180"/>
    </location>
</feature>
<dbReference type="EMBL" id="LKEU01000018">
    <property type="protein sequence ID" value="OFV71625.1"/>
    <property type="molecule type" value="Genomic_DNA"/>
</dbReference>
<dbReference type="InterPro" id="IPR003495">
    <property type="entry name" value="CobW/HypB/UreG_nucleotide-bd"/>
</dbReference>
<dbReference type="PANTHER" id="PTHR13748:SF62">
    <property type="entry name" value="COBW DOMAIN-CONTAINING PROTEIN"/>
    <property type="match status" value="1"/>
</dbReference>
<evidence type="ECO:0000313" key="3">
    <source>
        <dbReference type="EMBL" id="TYC86562.1"/>
    </source>
</evidence>
<reference evidence="3 5" key="2">
    <citation type="submission" date="2019-08" db="EMBL/GenBank/DDBJ databases">
        <title>Isolation and enrichment of carboxydotrophic bacteria from anaerobic sludge for the production of bio-based chemicals from syngas.</title>
        <authorList>
            <person name="Antares A.L."/>
            <person name="Moreira J."/>
            <person name="Diender M."/>
            <person name="Parshina S.N."/>
            <person name="Stams A.J.M."/>
            <person name="Alves M."/>
            <person name="Alves J.I."/>
            <person name="Sousa D.Z."/>
        </authorList>
    </citation>
    <scope>NUCLEOTIDE SEQUENCE [LARGE SCALE GENOMIC DNA]</scope>
    <source>
        <strain evidence="3 5">JM</strain>
    </source>
</reference>
<dbReference type="InterPro" id="IPR027417">
    <property type="entry name" value="P-loop_NTPase"/>
</dbReference>
<organism evidence="2 4">
    <name type="scientific">Acetobacterium wieringae</name>
    <dbReference type="NCBI Taxonomy" id="52694"/>
    <lineage>
        <taxon>Bacteria</taxon>
        <taxon>Bacillati</taxon>
        <taxon>Bacillota</taxon>
        <taxon>Clostridia</taxon>
        <taxon>Eubacteriales</taxon>
        <taxon>Eubacteriaceae</taxon>
        <taxon>Acetobacterium</taxon>
    </lineage>
</organism>
<evidence type="ECO:0000313" key="4">
    <source>
        <dbReference type="Proteomes" id="UP000176244"/>
    </source>
</evidence>
<evidence type="ECO:0000313" key="2">
    <source>
        <dbReference type="EMBL" id="OFV71625.1"/>
    </source>
</evidence>
<dbReference type="PANTHER" id="PTHR13748">
    <property type="entry name" value="COBW-RELATED"/>
    <property type="match status" value="1"/>
</dbReference>
<comment type="caution">
    <text evidence="2">The sequence shown here is derived from an EMBL/GenBank/DDBJ whole genome shotgun (WGS) entry which is preliminary data.</text>
</comment>